<keyword evidence="1" id="KW-0732">Signal</keyword>
<dbReference type="RefSeq" id="WP_151692339.1">
    <property type="nucleotide sequence ID" value="NZ_BMGX01000002.1"/>
</dbReference>
<comment type="caution">
    <text evidence="2">The sequence shown here is derived from an EMBL/GenBank/DDBJ whole genome shotgun (WGS) entry which is preliminary data.</text>
</comment>
<evidence type="ECO:0000313" key="2">
    <source>
        <dbReference type="EMBL" id="KAB2817651.1"/>
    </source>
</evidence>
<accession>A0A6L3ZIE3</accession>
<evidence type="ECO:0000313" key="3">
    <source>
        <dbReference type="Proteomes" id="UP000484164"/>
    </source>
</evidence>
<feature type="chain" id="PRO_5026664251" evidence="1">
    <location>
        <begin position="30"/>
        <end position="553"/>
    </location>
</feature>
<dbReference type="Proteomes" id="UP000484164">
    <property type="component" value="Unassembled WGS sequence"/>
</dbReference>
<reference evidence="2 3" key="1">
    <citation type="submission" date="2019-10" db="EMBL/GenBank/DDBJ databases">
        <title>Genome sequence of Phaeocystidibacter marisrubri JCM30614 (type strain).</title>
        <authorList>
            <person name="Bowman J.P."/>
        </authorList>
    </citation>
    <scope>NUCLEOTIDE SEQUENCE [LARGE SCALE GENOMIC DNA]</scope>
    <source>
        <strain evidence="2 3">JCM 30614</strain>
    </source>
</reference>
<organism evidence="2 3">
    <name type="scientific">Phaeocystidibacter marisrubri</name>
    <dbReference type="NCBI Taxonomy" id="1577780"/>
    <lineage>
        <taxon>Bacteria</taxon>
        <taxon>Pseudomonadati</taxon>
        <taxon>Bacteroidota</taxon>
        <taxon>Flavobacteriia</taxon>
        <taxon>Flavobacteriales</taxon>
        <taxon>Phaeocystidibacteraceae</taxon>
        <taxon>Phaeocystidibacter</taxon>
    </lineage>
</organism>
<evidence type="ECO:0000256" key="1">
    <source>
        <dbReference type="SAM" id="SignalP"/>
    </source>
</evidence>
<name>A0A6L3ZIE3_9FLAO</name>
<keyword evidence="3" id="KW-1185">Reference proteome</keyword>
<dbReference type="OrthoDB" id="9765204at2"/>
<proteinExistence type="predicted"/>
<gene>
    <name evidence="2" type="ORF">F8C82_04405</name>
</gene>
<sequence length="553" mass="65233">MLGIFYFHRAMIKMLPVVLFLFFACSGQKEQTASTPLDVQESVAFWVPDNTIYKVYPDGTAHLIQEKEFLNNGAIDVERQYISRVEPNDSSGYFYSLYREYRYVYSDDGRLSERLNYEMGNHDSLLLRSKEIYTWKDDTVIHSTALKQPNGEGFQEPEEVDRTVRDAKGRVVYTKVMKGIEWRDVYERKDRIARYVVVKHNYQNAQLKSTLIINRDNVHEYPIFGKAVPTNAILKRSYRNEGGLLSDTVFFIDYDRVIESAEVTVFNEYDEIISYSMCEGNPRGEEVEWIKMDVPGLNSMFLPPRDLDPMTEVRARQLEPMETLENWEWERWKIKHSRYTYHNGLIQTRKDEFENSKGASQMIQRDISYHYDEDLFLVKQTIEVEYGDGRKEHHVVECLRYEDGQLERLIQYVDGLRVRETHLSPAGMYVDEYKADRKNDSTVWGTFVKYRLSYSYRAAESVEVKNGEFVRGYMVLSDSLGRVTRYFAEDQGMDASFYYEDGAMKYSTHRKIRFTYFPESMHENDVYELHYGRGYSFESVLFSPCVPYIDLNI</sequence>
<protein>
    <submittedName>
        <fullName evidence="2">Uncharacterized protein</fullName>
    </submittedName>
</protein>
<dbReference type="EMBL" id="WBVQ01000001">
    <property type="protein sequence ID" value="KAB2817651.1"/>
    <property type="molecule type" value="Genomic_DNA"/>
</dbReference>
<feature type="signal peptide" evidence="1">
    <location>
        <begin position="1"/>
        <end position="29"/>
    </location>
</feature>
<dbReference type="AlphaFoldDB" id="A0A6L3ZIE3"/>